<evidence type="ECO:0000259" key="4">
    <source>
        <dbReference type="PROSITE" id="PS50893"/>
    </source>
</evidence>
<dbReference type="Proteomes" id="UP000199701">
    <property type="component" value="Unassembled WGS sequence"/>
</dbReference>
<dbReference type="STRING" id="99656.SAMN05421659_1306"/>
<dbReference type="Pfam" id="PF00005">
    <property type="entry name" value="ABC_tran"/>
    <property type="match status" value="1"/>
</dbReference>
<dbReference type="EMBL" id="FOJI01000030">
    <property type="protein sequence ID" value="SEW46180.1"/>
    <property type="molecule type" value="Genomic_DNA"/>
</dbReference>
<evidence type="ECO:0000313" key="6">
    <source>
        <dbReference type="Proteomes" id="UP000199701"/>
    </source>
</evidence>
<keyword evidence="1" id="KW-0813">Transport</keyword>
<name>A0A1I0RXF5_9FIRM</name>
<dbReference type="FunFam" id="3.40.50.300:FF:000134">
    <property type="entry name" value="Iron-enterobactin ABC transporter ATP-binding protein"/>
    <property type="match status" value="1"/>
</dbReference>
<dbReference type="InterPro" id="IPR050153">
    <property type="entry name" value="Metal_Ion_Import_ABC"/>
</dbReference>
<dbReference type="InterPro" id="IPR003593">
    <property type="entry name" value="AAA+_ATPase"/>
</dbReference>
<dbReference type="GO" id="GO:0016887">
    <property type="term" value="F:ATP hydrolysis activity"/>
    <property type="evidence" value="ECO:0007669"/>
    <property type="project" value="InterPro"/>
</dbReference>
<dbReference type="PROSITE" id="PS00211">
    <property type="entry name" value="ABC_TRANSPORTER_1"/>
    <property type="match status" value="1"/>
</dbReference>
<dbReference type="Gene3D" id="3.40.50.300">
    <property type="entry name" value="P-loop containing nucleotide triphosphate hydrolases"/>
    <property type="match status" value="1"/>
</dbReference>
<evidence type="ECO:0000256" key="3">
    <source>
        <dbReference type="ARBA" id="ARBA00022840"/>
    </source>
</evidence>
<dbReference type="PROSITE" id="PS50893">
    <property type="entry name" value="ABC_TRANSPORTER_2"/>
    <property type="match status" value="1"/>
</dbReference>
<feature type="domain" description="ABC transporter" evidence="4">
    <location>
        <begin position="2"/>
        <end position="237"/>
    </location>
</feature>
<dbReference type="InterPro" id="IPR027417">
    <property type="entry name" value="P-loop_NTPase"/>
</dbReference>
<dbReference type="AlphaFoldDB" id="A0A1I0RXF5"/>
<organism evidence="5 6">
    <name type="scientific">[Clostridium] fimetarium</name>
    <dbReference type="NCBI Taxonomy" id="99656"/>
    <lineage>
        <taxon>Bacteria</taxon>
        <taxon>Bacillati</taxon>
        <taxon>Bacillota</taxon>
        <taxon>Clostridia</taxon>
        <taxon>Lachnospirales</taxon>
        <taxon>Lachnospiraceae</taxon>
    </lineage>
</organism>
<dbReference type="RefSeq" id="WP_092458278.1">
    <property type="nucleotide sequence ID" value="NZ_FOJI01000030.1"/>
</dbReference>
<dbReference type="PANTHER" id="PTHR42734">
    <property type="entry name" value="METAL TRANSPORT SYSTEM ATP-BINDING PROTEIN TM_0124-RELATED"/>
    <property type="match status" value="1"/>
</dbReference>
<keyword evidence="6" id="KW-1185">Reference proteome</keyword>
<dbReference type="OrthoDB" id="9799337at2"/>
<evidence type="ECO:0000256" key="1">
    <source>
        <dbReference type="ARBA" id="ARBA00022448"/>
    </source>
</evidence>
<dbReference type="InterPro" id="IPR003439">
    <property type="entry name" value="ABC_transporter-like_ATP-bd"/>
</dbReference>
<gene>
    <name evidence="5" type="ORF">SAMN05421659_1306</name>
</gene>
<dbReference type="InterPro" id="IPR017871">
    <property type="entry name" value="ABC_transporter-like_CS"/>
</dbReference>
<keyword evidence="3 5" id="KW-0067">ATP-binding</keyword>
<dbReference type="GO" id="GO:0005524">
    <property type="term" value="F:ATP binding"/>
    <property type="evidence" value="ECO:0007669"/>
    <property type="project" value="UniProtKB-KW"/>
</dbReference>
<reference evidence="5 6" key="1">
    <citation type="submission" date="2016-10" db="EMBL/GenBank/DDBJ databases">
        <authorList>
            <person name="de Groot N.N."/>
        </authorList>
    </citation>
    <scope>NUCLEOTIDE SEQUENCE [LARGE SCALE GENOMIC DNA]</scope>
    <source>
        <strain evidence="5 6">DSM 9179</strain>
    </source>
</reference>
<keyword evidence="2" id="KW-0547">Nucleotide-binding</keyword>
<accession>A0A1I0RXF5</accession>
<evidence type="ECO:0000313" key="5">
    <source>
        <dbReference type="EMBL" id="SEW46180.1"/>
    </source>
</evidence>
<dbReference type="PANTHER" id="PTHR42734:SF19">
    <property type="entry name" value="IRON COMPOUNDS ABC TRANSPORTER, ATP-BINDING PROTEIN"/>
    <property type="match status" value="1"/>
</dbReference>
<evidence type="ECO:0000256" key="2">
    <source>
        <dbReference type="ARBA" id="ARBA00022741"/>
    </source>
</evidence>
<proteinExistence type="predicted"/>
<dbReference type="SMART" id="SM00382">
    <property type="entry name" value="AAA"/>
    <property type="match status" value="1"/>
</dbReference>
<dbReference type="SUPFAM" id="SSF52540">
    <property type="entry name" value="P-loop containing nucleoside triphosphate hydrolases"/>
    <property type="match status" value="1"/>
</dbReference>
<dbReference type="CDD" id="cd03214">
    <property type="entry name" value="ABC_Iron-Siderophores_B12_Hemin"/>
    <property type="match status" value="1"/>
</dbReference>
<protein>
    <submittedName>
        <fullName evidence="5">Iron complex transport system ATP-binding protein</fullName>
    </submittedName>
</protein>
<sequence length="256" mass="28347">MLEIKNVVCGYKNNVILSDISFGVNKGSILSIMGANGIGKTTLFKTILGHLKLLDGEILLHGKAMKSLTSKEMAKQIAYVPQAHIPPFPFKVIDVVAMGRTSHISVFRSPSKKDMQIAQECLNTVNILYLQEKSYTEISGGERQLVLIARALAQKSEILIMDEPTANLDFGNQTRILDQIRALSKKGLTIIYTTHFPEHAFLCSSQVLVIKGKKEFVIGSASEIITSELIKEVYQVDALVKEIKLDFKTVKICVPQ</sequence>